<keyword evidence="4 6" id="KW-0472">Membrane</keyword>
<keyword evidence="2 6" id="KW-0812">Transmembrane</keyword>
<comment type="caution">
    <text evidence="8">The sequence shown here is derived from an EMBL/GenBank/DDBJ whole genome shotgun (WGS) entry which is preliminary data.</text>
</comment>
<name>B9XM68_PEDPL</name>
<comment type="subcellular location">
    <subcellularLocation>
        <location evidence="1">Membrane</location>
        <topology evidence="1">Multi-pass membrane protein</topology>
    </subcellularLocation>
</comment>
<dbReference type="InterPro" id="IPR011701">
    <property type="entry name" value="MFS"/>
</dbReference>
<evidence type="ECO:0000256" key="3">
    <source>
        <dbReference type="ARBA" id="ARBA00022989"/>
    </source>
</evidence>
<dbReference type="Pfam" id="PF07690">
    <property type="entry name" value="MFS_1"/>
    <property type="match status" value="1"/>
</dbReference>
<feature type="transmembrane region" description="Helical" evidence="6">
    <location>
        <begin position="354"/>
        <end position="374"/>
    </location>
</feature>
<feature type="transmembrane region" description="Helical" evidence="6">
    <location>
        <begin position="280"/>
        <end position="305"/>
    </location>
</feature>
<feature type="transmembrane region" description="Helical" evidence="6">
    <location>
        <begin position="167"/>
        <end position="187"/>
    </location>
</feature>
<feature type="transmembrane region" description="Helical" evidence="6">
    <location>
        <begin position="110"/>
        <end position="129"/>
    </location>
</feature>
<dbReference type="InterPro" id="IPR020846">
    <property type="entry name" value="MFS_dom"/>
</dbReference>
<feature type="transmembrane region" description="Helical" evidence="6">
    <location>
        <begin position="380"/>
        <end position="401"/>
    </location>
</feature>
<evidence type="ECO:0000256" key="1">
    <source>
        <dbReference type="ARBA" id="ARBA00004141"/>
    </source>
</evidence>
<feature type="transmembrane region" description="Helical" evidence="6">
    <location>
        <begin position="199"/>
        <end position="218"/>
    </location>
</feature>
<proteinExistence type="predicted"/>
<dbReference type="PANTHER" id="PTHR23508:SF10">
    <property type="entry name" value="CARBOXYLIC ACID TRANSPORTER PROTEIN HOMOLOG"/>
    <property type="match status" value="1"/>
</dbReference>
<evidence type="ECO:0000259" key="7">
    <source>
        <dbReference type="PROSITE" id="PS50850"/>
    </source>
</evidence>
<gene>
    <name evidence="8" type="ORF">Cflav_PD2189</name>
</gene>
<protein>
    <submittedName>
        <fullName evidence="8">Major facilitator superfamily MFS_1</fullName>
    </submittedName>
</protein>
<evidence type="ECO:0000313" key="8">
    <source>
        <dbReference type="EMBL" id="EEF59061.1"/>
    </source>
</evidence>
<evidence type="ECO:0000256" key="2">
    <source>
        <dbReference type="ARBA" id="ARBA00022692"/>
    </source>
</evidence>
<dbReference type="InterPro" id="IPR036259">
    <property type="entry name" value="MFS_trans_sf"/>
</dbReference>
<feature type="transmembrane region" description="Helical" evidence="6">
    <location>
        <begin position="224"/>
        <end position="241"/>
    </location>
</feature>
<feature type="region of interest" description="Disordered" evidence="5">
    <location>
        <begin position="30"/>
        <end position="51"/>
    </location>
</feature>
<evidence type="ECO:0000256" key="5">
    <source>
        <dbReference type="SAM" id="MobiDB-lite"/>
    </source>
</evidence>
<dbReference type="EMBL" id="ABOX02000033">
    <property type="protein sequence ID" value="EEF59061.1"/>
    <property type="molecule type" value="Genomic_DNA"/>
</dbReference>
<dbReference type="STRING" id="320771.Cflav_PD2189"/>
<dbReference type="Gene3D" id="1.20.1250.20">
    <property type="entry name" value="MFS general substrate transporter like domains"/>
    <property type="match status" value="1"/>
</dbReference>
<dbReference type="Proteomes" id="UP000003688">
    <property type="component" value="Unassembled WGS sequence"/>
</dbReference>
<dbReference type="PANTHER" id="PTHR23508">
    <property type="entry name" value="CARBOXYLIC ACID TRANSPORTER PROTEIN HOMOLOG"/>
    <property type="match status" value="1"/>
</dbReference>
<evidence type="ECO:0000256" key="4">
    <source>
        <dbReference type="ARBA" id="ARBA00023136"/>
    </source>
</evidence>
<keyword evidence="3 6" id="KW-1133">Transmembrane helix</keyword>
<dbReference type="GO" id="GO:0005886">
    <property type="term" value="C:plasma membrane"/>
    <property type="evidence" value="ECO:0007669"/>
    <property type="project" value="TreeGrafter"/>
</dbReference>
<reference evidence="8 9" key="1">
    <citation type="journal article" date="2011" name="J. Bacteriol.">
        <title>Genome sequence of 'Pedosphaera parvula' Ellin514, an aerobic Verrucomicrobial isolate from pasture soil.</title>
        <authorList>
            <person name="Kant R."/>
            <person name="van Passel M.W."/>
            <person name="Sangwan P."/>
            <person name="Palva A."/>
            <person name="Lucas S."/>
            <person name="Copeland A."/>
            <person name="Lapidus A."/>
            <person name="Glavina Del Rio T."/>
            <person name="Dalin E."/>
            <person name="Tice H."/>
            <person name="Bruce D."/>
            <person name="Goodwin L."/>
            <person name="Pitluck S."/>
            <person name="Chertkov O."/>
            <person name="Larimer F.W."/>
            <person name="Land M.L."/>
            <person name="Hauser L."/>
            <person name="Brettin T.S."/>
            <person name="Detter J.C."/>
            <person name="Han S."/>
            <person name="de Vos W.M."/>
            <person name="Janssen P.H."/>
            <person name="Smidt H."/>
        </authorList>
    </citation>
    <scope>NUCLEOTIDE SEQUENCE [LARGE SCALE GENOMIC DNA]</scope>
    <source>
        <strain evidence="8 9">Ellin514</strain>
    </source>
</reference>
<evidence type="ECO:0000256" key="6">
    <source>
        <dbReference type="SAM" id="Phobius"/>
    </source>
</evidence>
<evidence type="ECO:0000313" key="9">
    <source>
        <dbReference type="Proteomes" id="UP000003688"/>
    </source>
</evidence>
<feature type="transmembrane region" description="Helical" evidence="6">
    <location>
        <begin position="141"/>
        <end position="161"/>
    </location>
</feature>
<dbReference type="AlphaFoldDB" id="B9XM68"/>
<dbReference type="SUPFAM" id="SSF103473">
    <property type="entry name" value="MFS general substrate transporter"/>
    <property type="match status" value="1"/>
</dbReference>
<keyword evidence="9" id="KW-1185">Reference proteome</keyword>
<dbReference type="GO" id="GO:0046943">
    <property type="term" value="F:carboxylic acid transmembrane transporter activity"/>
    <property type="evidence" value="ECO:0007669"/>
    <property type="project" value="TreeGrafter"/>
</dbReference>
<feature type="domain" description="Major facilitator superfamily (MFS) profile" evidence="7">
    <location>
        <begin position="65"/>
        <end position="469"/>
    </location>
</feature>
<accession>B9XM68</accession>
<feature type="transmembrane region" description="Helical" evidence="6">
    <location>
        <begin position="325"/>
        <end position="347"/>
    </location>
</feature>
<sequence>MLFRYSFSGFHYLTRQKFLDGNQTESSYNFLMPSPTTETKSTRQGDASASSSPWYRGVTSYQWLVLAIASAGWVFDSFEGQVFNLTRDHLLTDILHLGINAPEIKQYGDILLAVFLVGGTVGGLLFGSVADKWGRRPAMAATILMYSVFSGLTFFATNLWHVGVLRFLVAMGVGGEWAVAASLVAEIFPARSRAHASGIFHATSVLGTWCAALAGMAVGAQWRYAYLIGILPALLILWVRSSVQEPESWKQAGTKAASGEGKQLGSFRDLLLNPQWNRRALLGMLLAAIGLGSFWGVTVAGQDLVKQLLLSNGVDLETARKKAQFAYGIVQTIGGGLGLVSFGPLCVWLGRKRAFMLMHIAAFIIVPVTCYLPSTYTQLLILLPIFGFLTLSIHAGYAIYFPELFPNHLRATGTGFCFNGGRILAASILVISGWLKAMPGMDLRLAITILGCLFPLGVIVIYFLPETKGQQLPE</sequence>
<feature type="transmembrane region" description="Helical" evidence="6">
    <location>
        <begin position="443"/>
        <end position="464"/>
    </location>
</feature>
<organism evidence="8 9">
    <name type="scientific">Pedosphaera parvula (strain Ellin514)</name>
    <dbReference type="NCBI Taxonomy" id="320771"/>
    <lineage>
        <taxon>Bacteria</taxon>
        <taxon>Pseudomonadati</taxon>
        <taxon>Verrucomicrobiota</taxon>
        <taxon>Pedosphaerae</taxon>
        <taxon>Pedosphaerales</taxon>
        <taxon>Pedosphaeraceae</taxon>
        <taxon>Pedosphaera</taxon>
    </lineage>
</organism>
<feature type="transmembrane region" description="Helical" evidence="6">
    <location>
        <begin position="413"/>
        <end position="437"/>
    </location>
</feature>
<dbReference type="PROSITE" id="PS50850">
    <property type="entry name" value="MFS"/>
    <property type="match status" value="1"/>
</dbReference>